<reference evidence="1" key="1">
    <citation type="submission" date="2017-02" db="EMBL/GenBank/DDBJ databases">
        <authorList>
            <person name="Regsiter A."/>
            <person name="William W."/>
        </authorList>
    </citation>
    <scope>NUCLEOTIDE SEQUENCE</scope>
    <source>
        <strain evidence="1">Bib</strain>
    </source>
</reference>
<sequence length="135" mass="15523">MSISNYVSADFFETLEEAGNIVKYREHPAFDAVPFLGSIKKHPYDQEKCLVLLLQPQKRMPWFKGGEIIELKTRDVQALDELPSAIDLTGTAISVFRIWVKRGAIAVRFEPFEVTDEEYRPFDTDSISRLLAQRD</sequence>
<organism evidence="1">
    <name type="scientific">uncultured spirochete</name>
    <dbReference type="NCBI Taxonomy" id="156406"/>
    <lineage>
        <taxon>Bacteria</taxon>
        <taxon>Pseudomonadati</taxon>
        <taxon>Spirochaetota</taxon>
        <taxon>Spirochaetia</taxon>
        <taxon>Spirochaetales</taxon>
        <taxon>environmental samples</taxon>
    </lineage>
</organism>
<gene>
    <name evidence="1" type="ORF">SPIROBIBN47_100162</name>
</gene>
<proteinExistence type="predicted"/>
<dbReference type="AlphaFoldDB" id="A0A3P3XFP1"/>
<accession>A0A3P3XFP1</accession>
<dbReference type="EMBL" id="FWDM01000002">
    <property type="protein sequence ID" value="SLM09932.1"/>
    <property type="molecule type" value="Genomic_DNA"/>
</dbReference>
<name>A0A3P3XFP1_9SPIR</name>
<evidence type="ECO:0000313" key="1">
    <source>
        <dbReference type="EMBL" id="SLM09932.1"/>
    </source>
</evidence>
<protein>
    <submittedName>
        <fullName evidence="1">Uncharacterized protein</fullName>
    </submittedName>
</protein>